<proteinExistence type="predicted"/>
<organism evidence="2 3">
    <name type="scientific">Brassica carinata</name>
    <name type="common">Ethiopian mustard</name>
    <name type="synonym">Abyssinian cabbage</name>
    <dbReference type="NCBI Taxonomy" id="52824"/>
    <lineage>
        <taxon>Eukaryota</taxon>
        <taxon>Viridiplantae</taxon>
        <taxon>Streptophyta</taxon>
        <taxon>Embryophyta</taxon>
        <taxon>Tracheophyta</taxon>
        <taxon>Spermatophyta</taxon>
        <taxon>Magnoliopsida</taxon>
        <taxon>eudicotyledons</taxon>
        <taxon>Gunneridae</taxon>
        <taxon>Pentapetalae</taxon>
        <taxon>rosids</taxon>
        <taxon>malvids</taxon>
        <taxon>Brassicales</taxon>
        <taxon>Brassicaceae</taxon>
        <taxon>Brassiceae</taxon>
        <taxon>Brassica</taxon>
    </lineage>
</organism>
<accession>A0A8X7PNJ2</accession>
<dbReference type="Proteomes" id="UP000886595">
    <property type="component" value="Unassembled WGS sequence"/>
</dbReference>
<feature type="compositionally biased region" description="Acidic residues" evidence="1">
    <location>
        <begin position="83"/>
        <end position="99"/>
    </location>
</feature>
<dbReference type="AlphaFoldDB" id="A0A8X7PNJ2"/>
<reference evidence="2 3" key="1">
    <citation type="submission" date="2020-02" db="EMBL/GenBank/DDBJ databases">
        <authorList>
            <person name="Ma Q."/>
            <person name="Huang Y."/>
            <person name="Song X."/>
            <person name="Pei D."/>
        </authorList>
    </citation>
    <scope>NUCLEOTIDE SEQUENCE [LARGE SCALE GENOMIC DNA]</scope>
    <source>
        <strain evidence="2">Sxm20200214</strain>
        <tissue evidence="2">Leaf</tissue>
    </source>
</reference>
<sequence>MFFSSLAVNPTLLPVSFHAFSLVNFAEMPRRLVTSCVASAQITVANGSAQLLLLWRDSRFSDSLPIKGRWYGKDSVVWMDSDSNSDTDTDSEKDDENEV</sequence>
<name>A0A8X7PNJ2_BRACI</name>
<evidence type="ECO:0000313" key="2">
    <source>
        <dbReference type="EMBL" id="KAG2252849.1"/>
    </source>
</evidence>
<evidence type="ECO:0000313" key="3">
    <source>
        <dbReference type="Proteomes" id="UP000886595"/>
    </source>
</evidence>
<gene>
    <name evidence="2" type="ORF">Bca52824_082985</name>
</gene>
<keyword evidence="3" id="KW-1185">Reference proteome</keyword>
<feature type="region of interest" description="Disordered" evidence="1">
    <location>
        <begin position="79"/>
        <end position="99"/>
    </location>
</feature>
<protein>
    <submittedName>
        <fullName evidence="2">Uncharacterized protein</fullName>
    </submittedName>
</protein>
<dbReference type="EMBL" id="JAAMPC010000016">
    <property type="protein sequence ID" value="KAG2252849.1"/>
    <property type="molecule type" value="Genomic_DNA"/>
</dbReference>
<evidence type="ECO:0000256" key="1">
    <source>
        <dbReference type="SAM" id="MobiDB-lite"/>
    </source>
</evidence>
<comment type="caution">
    <text evidence="2">The sequence shown here is derived from an EMBL/GenBank/DDBJ whole genome shotgun (WGS) entry which is preliminary data.</text>
</comment>